<dbReference type="Gene3D" id="3.30.70.2190">
    <property type="match status" value="1"/>
</dbReference>
<dbReference type="SUPFAM" id="SSF55103">
    <property type="entry name" value="FAD-linked oxidases, C-terminal domain"/>
    <property type="match status" value="1"/>
</dbReference>
<evidence type="ECO:0000256" key="3">
    <source>
        <dbReference type="ARBA" id="ARBA00022630"/>
    </source>
</evidence>
<comment type="cofactor">
    <cofactor evidence="1">
        <name>FAD</name>
        <dbReference type="ChEBI" id="CHEBI:57692"/>
    </cofactor>
</comment>
<dbReference type="Pfam" id="PF02913">
    <property type="entry name" value="FAD-oxidase_C"/>
    <property type="match status" value="1"/>
</dbReference>
<dbReference type="InterPro" id="IPR036318">
    <property type="entry name" value="FAD-bd_PCMH-like_sf"/>
</dbReference>
<dbReference type="GO" id="GO:0071949">
    <property type="term" value="F:FAD binding"/>
    <property type="evidence" value="ECO:0007669"/>
    <property type="project" value="InterPro"/>
</dbReference>
<keyword evidence="4" id="KW-0274">FAD</keyword>
<dbReference type="InterPro" id="IPR016164">
    <property type="entry name" value="FAD-linked_Oxase-like_C"/>
</dbReference>
<dbReference type="InterPro" id="IPR016169">
    <property type="entry name" value="FAD-bd_PCMH_sub2"/>
</dbReference>
<feature type="domain" description="FAD-binding PCMH-type" evidence="5">
    <location>
        <begin position="34"/>
        <end position="212"/>
    </location>
</feature>
<dbReference type="InterPro" id="IPR006094">
    <property type="entry name" value="Oxid_FAD_bind_N"/>
</dbReference>
<protein>
    <submittedName>
        <fullName evidence="6">FAD/FMN-containing dehydrogenase</fullName>
    </submittedName>
</protein>
<gene>
    <name evidence="6" type="ORF">SAMN05444339_102110</name>
</gene>
<dbReference type="GO" id="GO:0003824">
    <property type="term" value="F:catalytic activity"/>
    <property type="evidence" value="ECO:0007669"/>
    <property type="project" value="InterPro"/>
</dbReference>
<name>A0A1M4WGX2_LOKAT</name>
<dbReference type="PROSITE" id="PS51387">
    <property type="entry name" value="FAD_PCMH"/>
    <property type="match status" value="1"/>
</dbReference>
<reference evidence="7" key="1">
    <citation type="submission" date="2016-11" db="EMBL/GenBank/DDBJ databases">
        <authorList>
            <person name="Varghese N."/>
            <person name="Submissions S."/>
        </authorList>
    </citation>
    <scope>NUCLEOTIDE SEQUENCE [LARGE SCALE GENOMIC DNA]</scope>
    <source>
        <strain evidence="7">DSM 29326</strain>
    </source>
</reference>
<sequence length="470" mass="49077">MTILSTLQDVLGPQGLLTTEADMAPWARDWTGAYASTPLAVARPATTAEVSAVMAACHASGQPVVPVSGNTGLNGGAAAQGALVLSLDRMTAIRGIDTAARTAEVEAGVILSRLHDAAADHDLIFPLTFGARGSAMIGGVLSTNAGGSNVLRYGNTRDLVLGLTAVMADGRVMDLMGRLHKDNSGLNLKHLLIGAEGQLGIITAATVKLFPKPRAYATAMVAAASLDAALTLLHRVQAATGGAVEAFEFMPAAFIAGHLALVAGAKPPFAEAHDVNILIEVGATAPRDATPLDDGTVPIVTLLEDTLVQMMEEGLILDAVTARSEGHRREMWARREAAAEITFARRPFVDTDIAVALPDVATFLAEARRRLLVLDPAASDLSVAHLGDGNVHYTAYPSRDDADLKAAIREMVEDVVQDLRGSFSAEHGVGLSKLGSMARRKDPVALDAMRAIKAALDPKGILNPGKTIPR</sequence>
<dbReference type="OrthoDB" id="9811557at2"/>
<dbReference type="FunFam" id="1.10.45.10:FF:000001">
    <property type="entry name" value="D-lactate dehydrogenase mitochondrial"/>
    <property type="match status" value="1"/>
</dbReference>
<dbReference type="Gene3D" id="3.30.465.10">
    <property type="match status" value="1"/>
</dbReference>
<evidence type="ECO:0000259" key="5">
    <source>
        <dbReference type="PROSITE" id="PS51387"/>
    </source>
</evidence>
<dbReference type="PANTHER" id="PTHR43716:SF2">
    <property type="entry name" value="BLL6224 PROTEIN"/>
    <property type="match status" value="1"/>
</dbReference>
<dbReference type="AlphaFoldDB" id="A0A1M4WGX2"/>
<comment type="similarity">
    <text evidence="2">Belongs to the FAD-binding oxidoreductase/transferase type 4 family.</text>
</comment>
<dbReference type="Gene3D" id="1.10.45.10">
    <property type="entry name" value="Vanillyl-alcohol Oxidase, Chain A, domain 4"/>
    <property type="match status" value="1"/>
</dbReference>
<evidence type="ECO:0000313" key="6">
    <source>
        <dbReference type="EMBL" id="SHE80489.1"/>
    </source>
</evidence>
<dbReference type="InterPro" id="IPR016171">
    <property type="entry name" value="Vanillyl_alc_oxidase_C-sub2"/>
</dbReference>
<dbReference type="PANTHER" id="PTHR43716">
    <property type="entry name" value="D-2-HYDROXYGLUTARATE DEHYDROGENASE, MITOCHONDRIAL"/>
    <property type="match status" value="1"/>
</dbReference>
<dbReference type="Pfam" id="PF01565">
    <property type="entry name" value="FAD_binding_4"/>
    <property type="match status" value="1"/>
</dbReference>
<dbReference type="InterPro" id="IPR016167">
    <property type="entry name" value="FAD-bd_PCMH_sub1"/>
</dbReference>
<evidence type="ECO:0000256" key="1">
    <source>
        <dbReference type="ARBA" id="ARBA00001974"/>
    </source>
</evidence>
<dbReference type="STRING" id="366533.SAMN05444339_102110"/>
<evidence type="ECO:0000313" key="7">
    <source>
        <dbReference type="Proteomes" id="UP000183987"/>
    </source>
</evidence>
<dbReference type="Gene3D" id="3.30.43.10">
    <property type="entry name" value="Uridine Diphospho-n-acetylenolpyruvylglucosamine Reductase, domain 2"/>
    <property type="match status" value="1"/>
</dbReference>
<dbReference type="InterPro" id="IPR004113">
    <property type="entry name" value="FAD-bd_oxidored_4_C"/>
</dbReference>
<dbReference type="Gene3D" id="3.30.70.2740">
    <property type="match status" value="1"/>
</dbReference>
<accession>A0A1M4WGX2</accession>
<dbReference type="GO" id="GO:0022904">
    <property type="term" value="P:respiratory electron transport chain"/>
    <property type="evidence" value="ECO:0007669"/>
    <property type="project" value="TreeGrafter"/>
</dbReference>
<dbReference type="RefSeq" id="WP_072856269.1">
    <property type="nucleotide sequence ID" value="NZ_FQUE01000002.1"/>
</dbReference>
<dbReference type="InterPro" id="IPR016166">
    <property type="entry name" value="FAD-bd_PCMH"/>
</dbReference>
<proteinExistence type="inferred from homology"/>
<evidence type="ECO:0000256" key="4">
    <source>
        <dbReference type="ARBA" id="ARBA00022827"/>
    </source>
</evidence>
<keyword evidence="3" id="KW-0285">Flavoprotein</keyword>
<dbReference type="EMBL" id="FQUE01000002">
    <property type="protein sequence ID" value="SHE80489.1"/>
    <property type="molecule type" value="Genomic_DNA"/>
</dbReference>
<evidence type="ECO:0000256" key="2">
    <source>
        <dbReference type="ARBA" id="ARBA00008000"/>
    </source>
</evidence>
<keyword evidence="7" id="KW-1185">Reference proteome</keyword>
<dbReference type="SUPFAM" id="SSF56176">
    <property type="entry name" value="FAD-binding/transporter-associated domain-like"/>
    <property type="match status" value="1"/>
</dbReference>
<organism evidence="6 7">
    <name type="scientific">Loktanella atrilutea</name>
    <dbReference type="NCBI Taxonomy" id="366533"/>
    <lineage>
        <taxon>Bacteria</taxon>
        <taxon>Pseudomonadati</taxon>
        <taxon>Pseudomonadota</taxon>
        <taxon>Alphaproteobacteria</taxon>
        <taxon>Rhodobacterales</taxon>
        <taxon>Roseobacteraceae</taxon>
        <taxon>Loktanella</taxon>
    </lineage>
</organism>
<dbReference type="Proteomes" id="UP000183987">
    <property type="component" value="Unassembled WGS sequence"/>
</dbReference>
<dbReference type="InterPro" id="IPR051264">
    <property type="entry name" value="FAD-oxidored/transferase_4"/>
</dbReference>